<reference evidence="1" key="1">
    <citation type="journal article" date="2019" name="bioRxiv">
        <title>The Genome of the Zebra Mussel, Dreissena polymorpha: A Resource for Invasive Species Research.</title>
        <authorList>
            <person name="McCartney M.A."/>
            <person name="Auch B."/>
            <person name="Kono T."/>
            <person name="Mallez S."/>
            <person name="Zhang Y."/>
            <person name="Obille A."/>
            <person name="Becker A."/>
            <person name="Abrahante J.E."/>
            <person name="Garbe J."/>
            <person name="Badalamenti J.P."/>
            <person name="Herman A."/>
            <person name="Mangelson H."/>
            <person name="Liachko I."/>
            <person name="Sullivan S."/>
            <person name="Sone E.D."/>
            <person name="Koren S."/>
            <person name="Silverstein K.A.T."/>
            <person name="Beckman K.B."/>
            <person name="Gohl D.M."/>
        </authorList>
    </citation>
    <scope>NUCLEOTIDE SEQUENCE</scope>
    <source>
        <strain evidence="1">Duluth1</strain>
        <tissue evidence="1">Whole animal</tissue>
    </source>
</reference>
<sequence length="63" mass="7266">MGLQRITLGSARLHQRYPPAFEAGTEVAFLAELDEVAIFPLWHYFFFSYLAEERIECSTLVLT</sequence>
<evidence type="ECO:0000313" key="2">
    <source>
        <dbReference type="Proteomes" id="UP000828390"/>
    </source>
</evidence>
<protein>
    <submittedName>
        <fullName evidence="1">Uncharacterized protein</fullName>
    </submittedName>
</protein>
<reference evidence="1" key="2">
    <citation type="submission" date="2020-11" db="EMBL/GenBank/DDBJ databases">
        <authorList>
            <person name="McCartney M.A."/>
            <person name="Auch B."/>
            <person name="Kono T."/>
            <person name="Mallez S."/>
            <person name="Becker A."/>
            <person name="Gohl D.M."/>
            <person name="Silverstein K.A.T."/>
            <person name="Koren S."/>
            <person name="Bechman K.B."/>
            <person name="Herman A."/>
            <person name="Abrahante J.E."/>
            <person name="Garbe J."/>
        </authorList>
    </citation>
    <scope>NUCLEOTIDE SEQUENCE</scope>
    <source>
        <strain evidence="1">Duluth1</strain>
        <tissue evidence="1">Whole animal</tissue>
    </source>
</reference>
<organism evidence="1 2">
    <name type="scientific">Dreissena polymorpha</name>
    <name type="common">Zebra mussel</name>
    <name type="synonym">Mytilus polymorpha</name>
    <dbReference type="NCBI Taxonomy" id="45954"/>
    <lineage>
        <taxon>Eukaryota</taxon>
        <taxon>Metazoa</taxon>
        <taxon>Spiralia</taxon>
        <taxon>Lophotrochozoa</taxon>
        <taxon>Mollusca</taxon>
        <taxon>Bivalvia</taxon>
        <taxon>Autobranchia</taxon>
        <taxon>Heteroconchia</taxon>
        <taxon>Euheterodonta</taxon>
        <taxon>Imparidentia</taxon>
        <taxon>Neoheterodontei</taxon>
        <taxon>Myida</taxon>
        <taxon>Dreissenoidea</taxon>
        <taxon>Dreissenidae</taxon>
        <taxon>Dreissena</taxon>
    </lineage>
</organism>
<comment type="caution">
    <text evidence="1">The sequence shown here is derived from an EMBL/GenBank/DDBJ whole genome shotgun (WGS) entry which is preliminary data.</text>
</comment>
<proteinExistence type="predicted"/>
<dbReference type="AlphaFoldDB" id="A0A9D4BV85"/>
<keyword evidence="2" id="KW-1185">Reference proteome</keyword>
<dbReference type="Proteomes" id="UP000828390">
    <property type="component" value="Unassembled WGS sequence"/>
</dbReference>
<evidence type="ECO:0000313" key="1">
    <source>
        <dbReference type="EMBL" id="KAH3710344.1"/>
    </source>
</evidence>
<gene>
    <name evidence="1" type="ORF">DPMN_069821</name>
</gene>
<accession>A0A9D4BV85</accession>
<dbReference type="EMBL" id="JAIWYP010000014">
    <property type="protein sequence ID" value="KAH3710344.1"/>
    <property type="molecule type" value="Genomic_DNA"/>
</dbReference>
<name>A0A9D4BV85_DREPO</name>